<dbReference type="EMBL" id="MJEA01000001">
    <property type="protein sequence ID" value="OQO71596.1"/>
    <property type="molecule type" value="Genomic_DNA"/>
</dbReference>
<comment type="caution">
    <text evidence="9">The sequence shown here is derived from an EMBL/GenBank/DDBJ whole genome shotgun (WGS) entry which is preliminary data.</text>
</comment>
<evidence type="ECO:0000256" key="4">
    <source>
        <dbReference type="ARBA" id="ARBA00022519"/>
    </source>
</evidence>
<evidence type="ECO:0000313" key="9">
    <source>
        <dbReference type="EMBL" id="OQO71596.1"/>
    </source>
</evidence>
<feature type="transmembrane region" description="Helical" evidence="8">
    <location>
        <begin position="24"/>
        <end position="43"/>
    </location>
</feature>
<feature type="transmembrane region" description="Helical" evidence="8">
    <location>
        <begin position="306"/>
        <end position="325"/>
    </location>
</feature>
<evidence type="ECO:0000256" key="3">
    <source>
        <dbReference type="ARBA" id="ARBA00022475"/>
    </source>
</evidence>
<evidence type="ECO:0000256" key="8">
    <source>
        <dbReference type="SAM" id="Phobius"/>
    </source>
</evidence>
<protein>
    <submittedName>
        <fullName evidence="9">ATPase</fullName>
    </submittedName>
</protein>
<keyword evidence="2" id="KW-0813">Transport</keyword>
<dbReference type="AlphaFoldDB" id="A0A1V8YH15"/>
<keyword evidence="5 8" id="KW-0812">Transmembrane</keyword>
<gene>
    <name evidence="9" type="ORF">BH747_01840</name>
</gene>
<dbReference type="OrthoDB" id="9813906at2"/>
<evidence type="ECO:0000256" key="1">
    <source>
        <dbReference type="ARBA" id="ARBA00004651"/>
    </source>
</evidence>
<keyword evidence="3" id="KW-1003">Cell membrane</keyword>
<feature type="transmembrane region" description="Helical" evidence="8">
    <location>
        <begin position="63"/>
        <end position="91"/>
    </location>
</feature>
<proteinExistence type="predicted"/>
<dbReference type="RefSeq" id="WP_081181876.1">
    <property type="nucleotide sequence ID" value="NZ_MJEA01000001.1"/>
</dbReference>
<feature type="transmembrane region" description="Helical" evidence="8">
    <location>
        <begin position="261"/>
        <end position="294"/>
    </location>
</feature>
<dbReference type="CDD" id="cd06579">
    <property type="entry name" value="TM_PBP1_transp_AraH_like"/>
    <property type="match status" value="1"/>
</dbReference>
<dbReference type="PANTHER" id="PTHR32196">
    <property type="entry name" value="ABC TRANSPORTER PERMEASE PROTEIN YPHD-RELATED-RELATED"/>
    <property type="match status" value="1"/>
</dbReference>
<evidence type="ECO:0000256" key="5">
    <source>
        <dbReference type="ARBA" id="ARBA00022692"/>
    </source>
</evidence>
<sequence>MAEEKSTILEEPVHKKRSFNMQTLFLKYSVYIVLIILFLYFSFSSPMFLSQGNVGNFFRQIPPVGILTIGYTLILITGYVDLSIASIAAFSGTTAAYLASVEVSPILVILISLIIGGTFGAINGFLIKKLDLPSFILTLGTNYIIRGIIMFVTNGIFVTGAPPWFRKIATTKIIGNVLFSNTLIFILLIIIFSFIMKYTRLGKYCYAIGSNPESARLSGIKTDKHVIKIFIIEGILAAIAGILLMSNLNVGGPNEGQGLDLLAMAAAIMGGTQFSGGVGTIGGAIVGIFTLQIFTNGLAIMGVNAFMQQAVTGAVIIFAIIVDYLRRRTEKNK</sequence>
<dbReference type="Proteomes" id="UP000192477">
    <property type="component" value="Unassembled WGS sequence"/>
</dbReference>
<dbReference type="STRING" id="112904.BH747_01840"/>
<accession>A0A1V8YH15</accession>
<evidence type="ECO:0000256" key="6">
    <source>
        <dbReference type="ARBA" id="ARBA00022989"/>
    </source>
</evidence>
<evidence type="ECO:0000313" key="10">
    <source>
        <dbReference type="Proteomes" id="UP000192477"/>
    </source>
</evidence>
<feature type="transmembrane region" description="Helical" evidence="8">
    <location>
        <begin position="226"/>
        <end position="249"/>
    </location>
</feature>
<evidence type="ECO:0000256" key="7">
    <source>
        <dbReference type="ARBA" id="ARBA00023136"/>
    </source>
</evidence>
<dbReference type="InterPro" id="IPR001851">
    <property type="entry name" value="ABC_transp_permease"/>
</dbReference>
<organism evidence="9 10">
    <name type="scientific">Enterococcus villorum</name>
    <dbReference type="NCBI Taxonomy" id="112904"/>
    <lineage>
        <taxon>Bacteria</taxon>
        <taxon>Bacillati</taxon>
        <taxon>Bacillota</taxon>
        <taxon>Bacilli</taxon>
        <taxon>Lactobacillales</taxon>
        <taxon>Enterococcaceae</taxon>
        <taxon>Enterococcus</taxon>
    </lineage>
</organism>
<dbReference type="Pfam" id="PF02653">
    <property type="entry name" value="BPD_transp_2"/>
    <property type="match status" value="1"/>
</dbReference>
<dbReference type="PANTHER" id="PTHR32196:SF21">
    <property type="entry name" value="ABC TRANSPORTER PERMEASE PROTEIN YPHD-RELATED"/>
    <property type="match status" value="1"/>
</dbReference>
<name>A0A1V8YH15_9ENTE</name>
<dbReference type="GO" id="GO:0005886">
    <property type="term" value="C:plasma membrane"/>
    <property type="evidence" value="ECO:0007669"/>
    <property type="project" value="UniProtKB-SubCell"/>
</dbReference>
<keyword evidence="4" id="KW-0997">Cell inner membrane</keyword>
<evidence type="ECO:0000256" key="2">
    <source>
        <dbReference type="ARBA" id="ARBA00022448"/>
    </source>
</evidence>
<feature type="transmembrane region" description="Helical" evidence="8">
    <location>
        <begin position="177"/>
        <end position="196"/>
    </location>
</feature>
<keyword evidence="7 8" id="KW-0472">Membrane</keyword>
<keyword evidence="6 8" id="KW-1133">Transmembrane helix</keyword>
<dbReference type="GO" id="GO:0022857">
    <property type="term" value="F:transmembrane transporter activity"/>
    <property type="evidence" value="ECO:0007669"/>
    <property type="project" value="InterPro"/>
</dbReference>
<feature type="transmembrane region" description="Helical" evidence="8">
    <location>
        <begin position="103"/>
        <end position="123"/>
    </location>
</feature>
<feature type="transmembrane region" description="Helical" evidence="8">
    <location>
        <begin position="143"/>
        <end position="165"/>
    </location>
</feature>
<comment type="subcellular location">
    <subcellularLocation>
        <location evidence="1">Cell membrane</location>
        <topology evidence="1">Multi-pass membrane protein</topology>
    </subcellularLocation>
</comment>
<reference evidence="9 10" key="1">
    <citation type="journal article" date="2017" name="BMC Microbiol.">
        <title>Comparative genomics of Enterococcus spp. isolated from bovine feces.</title>
        <authorList>
            <person name="Beukers A.G."/>
            <person name="Zaheer R."/>
            <person name="Goji N."/>
            <person name="Amoako K.K."/>
            <person name="Chaves A.V."/>
            <person name="Ward M.P."/>
            <person name="McAllister T.A."/>
        </authorList>
    </citation>
    <scope>NUCLEOTIDE SEQUENCE [LARGE SCALE GENOMIC DNA]</scope>
    <source>
        <strain evidence="9 10">F1129D 143</strain>
    </source>
</reference>